<dbReference type="AlphaFoldDB" id="A0A1E5VNS2"/>
<dbReference type="OrthoDB" id="664025at2759"/>
<evidence type="ECO:0000313" key="2">
    <source>
        <dbReference type="EMBL" id="OEL26775.1"/>
    </source>
</evidence>
<accession>A0A1E5VNS2</accession>
<gene>
    <name evidence="2" type="ORF">BAE44_0012204</name>
</gene>
<protein>
    <submittedName>
        <fullName evidence="2">Uncharacterized protein</fullName>
    </submittedName>
</protein>
<feature type="region of interest" description="Disordered" evidence="1">
    <location>
        <begin position="71"/>
        <end position="90"/>
    </location>
</feature>
<feature type="non-terminal residue" evidence="2">
    <location>
        <position position="1"/>
    </location>
</feature>
<dbReference type="EMBL" id="LWDX02033966">
    <property type="protein sequence ID" value="OEL26775.1"/>
    <property type="molecule type" value="Genomic_DNA"/>
</dbReference>
<name>A0A1E5VNS2_9POAL</name>
<sequence length="139" mass="14963">LCHRSASRTTSSAGLLCEWFPCPLASTTTAIGGQGNKGKGGGGNGEQVRLRALPQAVTVVAPLRHVLRWRRKRAPPPHMPQGRDDGDDEDMDLHVACMKEMACLSWDAESRGRVGGGQIVLARVPASMDRVLQALPRKT</sequence>
<keyword evidence="3" id="KW-1185">Reference proteome</keyword>
<proteinExistence type="predicted"/>
<comment type="caution">
    <text evidence="2">The sequence shown here is derived from an EMBL/GenBank/DDBJ whole genome shotgun (WGS) entry which is preliminary data.</text>
</comment>
<organism evidence="2 3">
    <name type="scientific">Dichanthelium oligosanthes</name>
    <dbReference type="NCBI Taxonomy" id="888268"/>
    <lineage>
        <taxon>Eukaryota</taxon>
        <taxon>Viridiplantae</taxon>
        <taxon>Streptophyta</taxon>
        <taxon>Embryophyta</taxon>
        <taxon>Tracheophyta</taxon>
        <taxon>Spermatophyta</taxon>
        <taxon>Magnoliopsida</taxon>
        <taxon>Liliopsida</taxon>
        <taxon>Poales</taxon>
        <taxon>Poaceae</taxon>
        <taxon>PACMAD clade</taxon>
        <taxon>Panicoideae</taxon>
        <taxon>Panicodae</taxon>
        <taxon>Paniceae</taxon>
        <taxon>Dichantheliinae</taxon>
        <taxon>Dichanthelium</taxon>
    </lineage>
</organism>
<dbReference type="Proteomes" id="UP000095767">
    <property type="component" value="Unassembled WGS sequence"/>
</dbReference>
<reference evidence="2 3" key="1">
    <citation type="submission" date="2016-09" db="EMBL/GenBank/DDBJ databases">
        <title>The draft genome of Dichanthelium oligosanthes: A C3 panicoid grass species.</title>
        <authorList>
            <person name="Studer A.J."/>
            <person name="Schnable J.C."/>
            <person name="Brutnell T.P."/>
        </authorList>
    </citation>
    <scope>NUCLEOTIDE SEQUENCE [LARGE SCALE GENOMIC DNA]</scope>
    <source>
        <strain evidence="3">cv. Kellogg 1175</strain>
        <tissue evidence="2">Leaf</tissue>
    </source>
</reference>
<evidence type="ECO:0000313" key="3">
    <source>
        <dbReference type="Proteomes" id="UP000095767"/>
    </source>
</evidence>
<evidence type="ECO:0000256" key="1">
    <source>
        <dbReference type="SAM" id="MobiDB-lite"/>
    </source>
</evidence>